<evidence type="ECO:0000313" key="2">
    <source>
        <dbReference type="EMBL" id="MFD2602763.1"/>
    </source>
</evidence>
<dbReference type="InterPro" id="IPR013783">
    <property type="entry name" value="Ig-like_fold"/>
</dbReference>
<accession>A0ABW5NVE8</accession>
<feature type="domain" description="HYR-like" evidence="1">
    <location>
        <begin position="8"/>
        <end position="65"/>
    </location>
</feature>
<sequence length="155" mass="16166">TEGLLTAQSQAPVATDNCGGTITYTKTSGSFAAGSCANAGTYTNTWIATDVCGNISEIFTQIITIEDTQVPVWSTESVALNVTLECSDTEGLTNAQAQAPVATDNCGGVITYTKTSGEFTRGDCDNSGTYTNTWTATDVCGNVSEVFTQIITIED</sequence>
<dbReference type="Gene3D" id="2.60.40.10">
    <property type="entry name" value="Immunoglobulins"/>
    <property type="match status" value="2"/>
</dbReference>
<gene>
    <name evidence="2" type="ORF">ACFSR3_11900</name>
</gene>
<feature type="domain" description="HYR-like" evidence="1">
    <location>
        <begin position="92"/>
        <end position="153"/>
    </location>
</feature>
<keyword evidence="3" id="KW-1185">Reference proteome</keyword>
<feature type="non-terminal residue" evidence="2">
    <location>
        <position position="155"/>
    </location>
</feature>
<name>A0ABW5NVE8_9FLAO</name>
<comment type="caution">
    <text evidence="2">The sequence shown here is derived from an EMBL/GenBank/DDBJ whole genome shotgun (WGS) entry which is preliminary data.</text>
</comment>
<feature type="non-terminal residue" evidence="2">
    <location>
        <position position="1"/>
    </location>
</feature>
<evidence type="ECO:0000259" key="1">
    <source>
        <dbReference type="Pfam" id="PF23237"/>
    </source>
</evidence>
<organism evidence="2 3">
    <name type="scientific">Flavobacterium suzhouense</name>
    <dbReference type="NCBI Taxonomy" id="1529638"/>
    <lineage>
        <taxon>Bacteria</taxon>
        <taxon>Pseudomonadati</taxon>
        <taxon>Bacteroidota</taxon>
        <taxon>Flavobacteriia</taxon>
        <taxon>Flavobacteriales</taxon>
        <taxon>Flavobacteriaceae</taxon>
        <taxon>Flavobacterium</taxon>
    </lineage>
</organism>
<dbReference type="Pfam" id="PF23237">
    <property type="entry name" value="HYR_4C"/>
    <property type="match status" value="2"/>
</dbReference>
<dbReference type="InterPro" id="IPR057078">
    <property type="entry name" value="HYR-4C"/>
</dbReference>
<dbReference type="EMBL" id="JBHUMD010000026">
    <property type="protein sequence ID" value="MFD2602763.1"/>
    <property type="molecule type" value="Genomic_DNA"/>
</dbReference>
<proteinExistence type="predicted"/>
<dbReference type="Proteomes" id="UP001597480">
    <property type="component" value="Unassembled WGS sequence"/>
</dbReference>
<protein>
    <recommendedName>
        <fullName evidence="1">HYR-like domain-containing protein</fullName>
    </recommendedName>
</protein>
<evidence type="ECO:0000313" key="3">
    <source>
        <dbReference type="Proteomes" id="UP001597480"/>
    </source>
</evidence>
<reference evidence="3" key="1">
    <citation type="journal article" date="2019" name="Int. J. Syst. Evol. Microbiol.">
        <title>The Global Catalogue of Microorganisms (GCM) 10K type strain sequencing project: providing services to taxonomists for standard genome sequencing and annotation.</title>
        <authorList>
            <consortium name="The Broad Institute Genomics Platform"/>
            <consortium name="The Broad Institute Genome Sequencing Center for Infectious Disease"/>
            <person name="Wu L."/>
            <person name="Ma J."/>
        </authorList>
    </citation>
    <scope>NUCLEOTIDE SEQUENCE [LARGE SCALE GENOMIC DNA]</scope>
    <source>
        <strain evidence="3">KCTC 42107</strain>
    </source>
</reference>